<accession>A0AAN7U0K4</accession>
<keyword evidence="2" id="KW-0472">Membrane</keyword>
<dbReference type="AlphaFoldDB" id="A0AAN7U0K4"/>
<feature type="transmembrane region" description="Helical" evidence="2">
    <location>
        <begin position="143"/>
        <end position="164"/>
    </location>
</feature>
<evidence type="ECO:0000313" key="4">
    <source>
        <dbReference type="Proteomes" id="UP001344447"/>
    </source>
</evidence>
<organism evidence="3 4">
    <name type="scientific">Dictyostelium firmibasis</name>
    <dbReference type="NCBI Taxonomy" id="79012"/>
    <lineage>
        <taxon>Eukaryota</taxon>
        <taxon>Amoebozoa</taxon>
        <taxon>Evosea</taxon>
        <taxon>Eumycetozoa</taxon>
        <taxon>Dictyostelia</taxon>
        <taxon>Dictyosteliales</taxon>
        <taxon>Dictyosteliaceae</taxon>
        <taxon>Dictyostelium</taxon>
    </lineage>
</organism>
<feature type="transmembrane region" description="Helical" evidence="2">
    <location>
        <begin position="231"/>
        <end position="255"/>
    </location>
</feature>
<feature type="transmembrane region" description="Helical" evidence="2">
    <location>
        <begin position="202"/>
        <end position="225"/>
    </location>
</feature>
<comment type="caution">
    <text evidence="3">The sequence shown here is derived from an EMBL/GenBank/DDBJ whole genome shotgun (WGS) entry which is preliminary data.</text>
</comment>
<feature type="transmembrane region" description="Helical" evidence="2">
    <location>
        <begin position="489"/>
        <end position="518"/>
    </location>
</feature>
<evidence type="ECO:0008006" key="5">
    <source>
        <dbReference type="Google" id="ProtNLM"/>
    </source>
</evidence>
<keyword evidence="2" id="KW-1133">Transmembrane helix</keyword>
<evidence type="ECO:0000256" key="2">
    <source>
        <dbReference type="SAM" id="Phobius"/>
    </source>
</evidence>
<evidence type="ECO:0000313" key="3">
    <source>
        <dbReference type="EMBL" id="KAK5579026.1"/>
    </source>
</evidence>
<sequence length="575" mass="65044">MSELELSNIHDEKENDIVLQEQTPNQVGTNIINDSPNLNEEQDIPSSSFVTNLPTNNNNSNNNNNNNNNNNFNNNFNNIINNMNTNYNNLGKQSNLIMDSNESLNSALHNSNISSSAPYNEFSTKNSVDEIILFNKPPSLSSLSFRIVISWLFGLVSMIILMLFNPSHPMQFIWGVLCIGCGMTAIFAITWSSLLLKFPITFLITFATTIYWVGTPITWQILYVINMYPPPIGVFTCIFPFEGLSLVLVCLLIPRVIRNKNGYKKKVISAFSSLVAPYLSFVSGLIYFRLFQYSNNVGRILLPPVYTVVMKIIQLGLDVICIRCAHSGSNLLIIIGRIIASYYSFAVLSFAKNPVSLVSVVLSKFGLHIFMALFIVFPSIENKVISMLPKSLIEWKNSFEKGHQEKDQTDGGPDVMNEFDRMALENDPIYTKIHTKGTNLWFSQFSDILAILMALTVYTMGRYGPTSNHYNSMFPFDNKSNILGIADSFHVFLIFLSVCFVSLIIIYGGMWIALSYFIKTLEIRKIIALISVNWFPLHHFYVSCINFMMGYVIVVVALMPDLFYIPGIDFWNTSN</sequence>
<reference evidence="3 4" key="1">
    <citation type="submission" date="2023-11" db="EMBL/GenBank/DDBJ databases">
        <title>Dfirmibasis_genome.</title>
        <authorList>
            <person name="Edelbroek B."/>
            <person name="Kjellin J."/>
            <person name="Jerlstrom-Hultqvist J."/>
            <person name="Soderbom F."/>
        </authorList>
    </citation>
    <scope>NUCLEOTIDE SEQUENCE [LARGE SCALE GENOMIC DNA]</scope>
    <source>
        <strain evidence="3 4">TNS-C-14</strain>
    </source>
</reference>
<feature type="transmembrane region" description="Helical" evidence="2">
    <location>
        <begin position="300"/>
        <end position="319"/>
    </location>
</feature>
<name>A0AAN7U0K4_9MYCE</name>
<feature type="transmembrane region" description="Helical" evidence="2">
    <location>
        <begin position="440"/>
        <end position="461"/>
    </location>
</feature>
<feature type="region of interest" description="Disordered" evidence="1">
    <location>
        <begin position="23"/>
        <end position="73"/>
    </location>
</feature>
<feature type="transmembrane region" description="Helical" evidence="2">
    <location>
        <begin position="331"/>
        <end position="351"/>
    </location>
</feature>
<feature type="transmembrane region" description="Helical" evidence="2">
    <location>
        <begin position="539"/>
        <end position="565"/>
    </location>
</feature>
<dbReference type="EMBL" id="JAVFKY010000003">
    <property type="protein sequence ID" value="KAK5579026.1"/>
    <property type="molecule type" value="Genomic_DNA"/>
</dbReference>
<proteinExistence type="predicted"/>
<feature type="transmembrane region" description="Helical" evidence="2">
    <location>
        <begin position="170"/>
        <end position="190"/>
    </location>
</feature>
<feature type="transmembrane region" description="Helical" evidence="2">
    <location>
        <begin position="267"/>
        <end position="288"/>
    </location>
</feature>
<feature type="transmembrane region" description="Helical" evidence="2">
    <location>
        <begin position="357"/>
        <end position="377"/>
    </location>
</feature>
<evidence type="ECO:0000256" key="1">
    <source>
        <dbReference type="SAM" id="MobiDB-lite"/>
    </source>
</evidence>
<feature type="compositionally biased region" description="Low complexity" evidence="1">
    <location>
        <begin position="56"/>
        <end position="73"/>
    </location>
</feature>
<dbReference type="Proteomes" id="UP001344447">
    <property type="component" value="Unassembled WGS sequence"/>
</dbReference>
<gene>
    <name evidence="3" type="ORF">RB653_008704</name>
</gene>
<keyword evidence="4" id="KW-1185">Reference proteome</keyword>
<protein>
    <recommendedName>
        <fullName evidence="5">Transmembrane protein</fullName>
    </recommendedName>
</protein>
<keyword evidence="2" id="KW-0812">Transmembrane</keyword>
<feature type="compositionally biased region" description="Polar residues" evidence="1">
    <location>
        <begin position="23"/>
        <end position="55"/>
    </location>
</feature>